<name>A0ABQ2K5B6_9NOCA</name>
<dbReference type="EMBL" id="BMNE01000001">
    <property type="protein sequence ID" value="GGN70558.1"/>
    <property type="molecule type" value="Genomic_DNA"/>
</dbReference>
<evidence type="ECO:0000313" key="1">
    <source>
        <dbReference type="EMBL" id="GGN70558.1"/>
    </source>
</evidence>
<accession>A0ABQ2K5B6</accession>
<dbReference type="Proteomes" id="UP000658127">
    <property type="component" value="Unassembled WGS sequence"/>
</dbReference>
<evidence type="ECO:0000313" key="2">
    <source>
        <dbReference type="Proteomes" id="UP000658127"/>
    </source>
</evidence>
<organism evidence="1 2">
    <name type="scientific">Nocardia rhizosphaerihabitans</name>
    <dbReference type="NCBI Taxonomy" id="1691570"/>
    <lineage>
        <taxon>Bacteria</taxon>
        <taxon>Bacillati</taxon>
        <taxon>Actinomycetota</taxon>
        <taxon>Actinomycetes</taxon>
        <taxon>Mycobacteriales</taxon>
        <taxon>Nocardiaceae</taxon>
        <taxon>Nocardia</taxon>
    </lineage>
</organism>
<gene>
    <name evidence="1" type="ORF">GCM10011610_09860</name>
</gene>
<keyword evidence="2" id="KW-1185">Reference proteome</keyword>
<sequence length="86" mass="9754">MVQFVALDLGVGRVELGLRDEERVMLRLDFGNVRRHPSEIERDAVVEGDRNERTPLLSYVQPEDVRPEFGGFPIIAATDNGVIELY</sequence>
<reference evidence="2" key="1">
    <citation type="journal article" date="2019" name="Int. J. Syst. Evol. Microbiol.">
        <title>The Global Catalogue of Microorganisms (GCM) 10K type strain sequencing project: providing services to taxonomists for standard genome sequencing and annotation.</title>
        <authorList>
            <consortium name="The Broad Institute Genomics Platform"/>
            <consortium name="The Broad Institute Genome Sequencing Center for Infectious Disease"/>
            <person name="Wu L."/>
            <person name="Ma J."/>
        </authorList>
    </citation>
    <scope>NUCLEOTIDE SEQUENCE [LARGE SCALE GENOMIC DNA]</scope>
    <source>
        <strain evidence="2">CGMCC 4.7329</strain>
    </source>
</reference>
<proteinExistence type="predicted"/>
<protein>
    <submittedName>
        <fullName evidence="1">Uncharacterized protein</fullName>
    </submittedName>
</protein>
<comment type="caution">
    <text evidence="1">The sequence shown here is derived from an EMBL/GenBank/DDBJ whole genome shotgun (WGS) entry which is preliminary data.</text>
</comment>